<feature type="domain" description="HTH rpiR-type" evidence="4">
    <location>
        <begin position="4"/>
        <end position="80"/>
    </location>
</feature>
<proteinExistence type="predicted"/>
<reference evidence="6 7" key="1">
    <citation type="journal article" date="2007" name="Int. J. Syst. Evol. Microbiol.">
        <title>Oceanobacillus profundus sp. nov., isolated from a deep-sea sediment core.</title>
        <authorList>
            <person name="Kim Y.G."/>
            <person name="Choi D.H."/>
            <person name="Hyun S."/>
            <person name="Cho B.C."/>
        </authorList>
    </citation>
    <scope>NUCLEOTIDE SEQUENCE [LARGE SCALE GENOMIC DNA]</scope>
    <source>
        <strain evidence="6 7">DSM 18246</strain>
    </source>
</reference>
<dbReference type="Proteomes" id="UP000285456">
    <property type="component" value="Unassembled WGS sequence"/>
</dbReference>
<dbReference type="Gene3D" id="1.10.10.10">
    <property type="entry name" value="Winged helix-like DNA-binding domain superfamily/Winged helix DNA-binding domain"/>
    <property type="match status" value="1"/>
</dbReference>
<dbReference type="InterPro" id="IPR001347">
    <property type="entry name" value="SIS_dom"/>
</dbReference>
<keyword evidence="3" id="KW-0804">Transcription</keyword>
<sequence length="268" mass="30748">MNLLNFENRIQKYNSSLTDNDKKITRYLLANKASIRDKTIIDLSEEIQVSPASITRFCKKIDFNTFQQMKFSLIGNSTENRKSDHTFEKVYNYYQTIIKSTQEFFSEEQTSRIVKLILNKNKVLFCGIGNSGLIAHEFNSRIYRMGIASESVTDAHDLLMKSSLLQENDLLICFSNSGKTKPVIDSAKIAKNNNVTIIVVTNFEQTVLSELADEVILISSYKYIDDPKFINSQIPGLFLLDLLTYKLLNNEDLMHARQKTLDAIHKYS</sequence>
<feature type="domain" description="SIS" evidence="5">
    <location>
        <begin position="113"/>
        <end position="253"/>
    </location>
</feature>
<dbReference type="AlphaFoldDB" id="A0A417YNX9"/>
<dbReference type="SUPFAM" id="SSF46689">
    <property type="entry name" value="Homeodomain-like"/>
    <property type="match status" value="1"/>
</dbReference>
<dbReference type="InterPro" id="IPR000281">
    <property type="entry name" value="HTH_RpiR"/>
</dbReference>
<name>A0A417YNX9_9BACI</name>
<evidence type="ECO:0000259" key="4">
    <source>
        <dbReference type="PROSITE" id="PS51071"/>
    </source>
</evidence>
<dbReference type="GO" id="GO:1901135">
    <property type="term" value="P:carbohydrate derivative metabolic process"/>
    <property type="evidence" value="ECO:0007669"/>
    <property type="project" value="InterPro"/>
</dbReference>
<organism evidence="6 7">
    <name type="scientific">Oceanobacillus profundus</name>
    <dbReference type="NCBI Taxonomy" id="372463"/>
    <lineage>
        <taxon>Bacteria</taxon>
        <taxon>Bacillati</taxon>
        <taxon>Bacillota</taxon>
        <taxon>Bacilli</taxon>
        <taxon>Bacillales</taxon>
        <taxon>Bacillaceae</taxon>
        <taxon>Oceanobacillus</taxon>
    </lineage>
</organism>
<dbReference type="PANTHER" id="PTHR30514">
    <property type="entry name" value="GLUCOKINASE"/>
    <property type="match status" value="1"/>
</dbReference>
<keyword evidence="7" id="KW-1185">Reference proteome</keyword>
<protein>
    <submittedName>
        <fullName evidence="6">MurR/RpiR family transcriptional regulator</fullName>
    </submittedName>
</protein>
<dbReference type="PROSITE" id="PS51464">
    <property type="entry name" value="SIS"/>
    <property type="match status" value="1"/>
</dbReference>
<dbReference type="InterPro" id="IPR035472">
    <property type="entry name" value="RpiR-like_SIS"/>
</dbReference>
<dbReference type="EMBL" id="QWEH01000001">
    <property type="protein sequence ID" value="RHW35524.1"/>
    <property type="molecule type" value="Genomic_DNA"/>
</dbReference>
<dbReference type="SUPFAM" id="SSF53697">
    <property type="entry name" value="SIS domain"/>
    <property type="match status" value="1"/>
</dbReference>
<keyword evidence="1" id="KW-0805">Transcription regulation</keyword>
<dbReference type="Pfam" id="PF01380">
    <property type="entry name" value="SIS"/>
    <property type="match status" value="1"/>
</dbReference>
<evidence type="ECO:0000259" key="5">
    <source>
        <dbReference type="PROSITE" id="PS51464"/>
    </source>
</evidence>
<dbReference type="PANTHER" id="PTHR30514:SF21">
    <property type="entry name" value="RPIR-FAMILY TRANSCRIPTIONAL REGULATOR"/>
    <property type="match status" value="1"/>
</dbReference>
<dbReference type="GO" id="GO:0097367">
    <property type="term" value="F:carbohydrate derivative binding"/>
    <property type="evidence" value="ECO:0007669"/>
    <property type="project" value="InterPro"/>
</dbReference>
<dbReference type="InterPro" id="IPR036388">
    <property type="entry name" value="WH-like_DNA-bd_sf"/>
</dbReference>
<dbReference type="GO" id="GO:0003700">
    <property type="term" value="F:DNA-binding transcription factor activity"/>
    <property type="evidence" value="ECO:0007669"/>
    <property type="project" value="InterPro"/>
</dbReference>
<dbReference type="OrthoDB" id="1648815at2"/>
<dbReference type="Pfam" id="PF01418">
    <property type="entry name" value="HTH_6"/>
    <property type="match status" value="1"/>
</dbReference>
<dbReference type="InterPro" id="IPR047640">
    <property type="entry name" value="RpiR-like"/>
</dbReference>
<keyword evidence="2" id="KW-0238">DNA-binding</keyword>
<evidence type="ECO:0000256" key="3">
    <source>
        <dbReference type="ARBA" id="ARBA00023163"/>
    </source>
</evidence>
<gene>
    <name evidence="6" type="ORF">D1B32_02555</name>
</gene>
<evidence type="ECO:0000256" key="2">
    <source>
        <dbReference type="ARBA" id="ARBA00023125"/>
    </source>
</evidence>
<accession>A0A417YNX9</accession>
<evidence type="ECO:0000256" key="1">
    <source>
        <dbReference type="ARBA" id="ARBA00023015"/>
    </source>
</evidence>
<evidence type="ECO:0000313" key="7">
    <source>
        <dbReference type="Proteomes" id="UP000285456"/>
    </source>
</evidence>
<dbReference type="InterPro" id="IPR046348">
    <property type="entry name" value="SIS_dom_sf"/>
</dbReference>
<comment type="caution">
    <text evidence="6">The sequence shown here is derived from an EMBL/GenBank/DDBJ whole genome shotgun (WGS) entry which is preliminary data.</text>
</comment>
<evidence type="ECO:0000313" key="6">
    <source>
        <dbReference type="EMBL" id="RHW35524.1"/>
    </source>
</evidence>
<dbReference type="Gene3D" id="3.40.50.10490">
    <property type="entry name" value="Glucose-6-phosphate isomerase like protein, domain 1"/>
    <property type="match status" value="1"/>
</dbReference>
<dbReference type="PROSITE" id="PS51071">
    <property type="entry name" value="HTH_RPIR"/>
    <property type="match status" value="1"/>
</dbReference>
<dbReference type="GO" id="GO:0003677">
    <property type="term" value="F:DNA binding"/>
    <property type="evidence" value="ECO:0007669"/>
    <property type="project" value="UniProtKB-KW"/>
</dbReference>
<dbReference type="CDD" id="cd05013">
    <property type="entry name" value="SIS_RpiR"/>
    <property type="match status" value="1"/>
</dbReference>
<dbReference type="InterPro" id="IPR009057">
    <property type="entry name" value="Homeodomain-like_sf"/>
</dbReference>